<evidence type="ECO:0000313" key="5">
    <source>
        <dbReference type="Proteomes" id="UP000318529"/>
    </source>
</evidence>
<reference evidence="4 5" key="1">
    <citation type="submission" date="2019-06" db="EMBL/GenBank/DDBJ databases">
        <title>Genomic Encyclopedia of Type Strains, Phase IV (KMG-V): Genome sequencing to study the core and pangenomes of soil and plant-associated prokaryotes.</title>
        <authorList>
            <person name="Whitman W."/>
        </authorList>
    </citation>
    <scope>NUCLEOTIDE SEQUENCE [LARGE SCALE GENOMIC DNA]</scope>
    <source>
        <strain evidence="3 5">BR 11650</strain>
        <strain evidence="2 4">BR 11796</strain>
    </source>
</reference>
<dbReference type="Proteomes" id="UP000318529">
    <property type="component" value="Unassembled WGS sequence"/>
</dbReference>
<organism evidence="3 5">
    <name type="scientific">Azospirillum brasilense</name>
    <dbReference type="NCBI Taxonomy" id="192"/>
    <lineage>
        <taxon>Bacteria</taxon>
        <taxon>Pseudomonadati</taxon>
        <taxon>Pseudomonadota</taxon>
        <taxon>Alphaproteobacteria</taxon>
        <taxon>Rhodospirillales</taxon>
        <taxon>Azospirillaceae</taxon>
        <taxon>Azospirillum</taxon>
    </lineage>
</organism>
<evidence type="ECO:0000313" key="2">
    <source>
        <dbReference type="EMBL" id="TWA74636.1"/>
    </source>
</evidence>
<proteinExistence type="predicted"/>
<dbReference type="Proteomes" id="UP001277471">
    <property type="component" value="Unassembled WGS sequence"/>
</dbReference>
<name>A0A560BEB1_AZOBR</name>
<dbReference type="EMBL" id="JAWXYC010000003">
    <property type="protein sequence ID" value="MDX5951371.1"/>
    <property type="molecule type" value="Genomic_DNA"/>
</dbReference>
<evidence type="ECO:0000313" key="3">
    <source>
        <dbReference type="EMBL" id="TWA87611.1"/>
    </source>
</evidence>
<reference evidence="1 6" key="2">
    <citation type="submission" date="2023-11" db="EMBL/GenBank/DDBJ databases">
        <title>MicrobeMod: A computational toolkit for identifying prokaryotic methylation and restriction-modification with nanopore sequencing.</title>
        <authorList>
            <person name="Crits-Christoph A."/>
            <person name="Kang S.C."/>
            <person name="Lee H."/>
            <person name="Ostrov N."/>
        </authorList>
    </citation>
    <scope>NUCLEOTIDE SEQUENCE [LARGE SCALE GENOMIC DNA]</scope>
    <source>
        <strain evidence="1 6">ATCC 29145</strain>
    </source>
</reference>
<protein>
    <submittedName>
        <fullName evidence="3">Uncharacterized protein</fullName>
    </submittedName>
</protein>
<keyword evidence="6" id="KW-1185">Reference proteome</keyword>
<dbReference type="Proteomes" id="UP000316083">
    <property type="component" value="Unassembled WGS sequence"/>
</dbReference>
<gene>
    <name evidence="2" type="ORF">FBZ82_101652</name>
    <name evidence="3" type="ORF">FBZ83_101474</name>
    <name evidence="1" type="ORF">SIM66_09220</name>
</gene>
<dbReference type="AlphaFoldDB" id="A0A560BEB1"/>
<evidence type="ECO:0000313" key="4">
    <source>
        <dbReference type="Proteomes" id="UP000316083"/>
    </source>
</evidence>
<dbReference type="EMBL" id="VITH01000001">
    <property type="protein sequence ID" value="TWA87611.1"/>
    <property type="molecule type" value="Genomic_DNA"/>
</dbReference>
<dbReference type="GeneID" id="79396069"/>
<dbReference type="EMBL" id="VITF01000001">
    <property type="protein sequence ID" value="TWA74636.1"/>
    <property type="molecule type" value="Genomic_DNA"/>
</dbReference>
<evidence type="ECO:0000313" key="1">
    <source>
        <dbReference type="EMBL" id="MDX5951371.1"/>
    </source>
</evidence>
<accession>A0A560BEB1</accession>
<evidence type="ECO:0000313" key="6">
    <source>
        <dbReference type="Proteomes" id="UP001277471"/>
    </source>
</evidence>
<dbReference type="RefSeq" id="WP_257722160.1">
    <property type="nucleotide sequence ID" value="NZ_CP012915.1"/>
</dbReference>
<sequence>MKAMLLGFAAAIVIAVGASVALTSIDHSSASRFSSSSVRL</sequence>
<comment type="caution">
    <text evidence="3">The sequence shown here is derived from an EMBL/GenBank/DDBJ whole genome shotgun (WGS) entry which is preliminary data.</text>
</comment>